<evidence type="ECO:0000313" key="3">
    <source>
        <dbReference type="Proteomes" id="UP001354709"/>
    </source>
</evidence>
<evidence type="ECO:0000259" key="1">
    <source>
        <dbReference type="Pfam" id="PF03710"/>
    </source>
</evidence>
<keyword evidence="3" id="KW-1185">Reference proteome</keyword>
<gene>
    <name evidence="2" type="ORF">V2J94_03970</name>
</gene>
<dbReference type="InterPro" id="IPR043519">
    <property type="entry name" value="NT_sf"/>
</dbReference>
<comment type="caution">
    <text evidence="2">The sequence shown here is derived from an EMBL/GenBank/DDBJ whole genome shotgun (WGS) entry which is preliminary data.</text>
</comment>
<organism evidence="2 3">
    <name type="scientific">Streptomyces asiaticus subsp. ignotus</name>
    <dbReference type="NCBI Taxonomy" id="3098222"/>
    <lineage>
        <taxon>Bacteria</taxon>
        <taxon>Bacillati</taxon>
        <taxon>Actinomycetota</taxon>
        <taxon>Actinomycetes</taxon>
        <taxon>Kitasatosporales</taxon>
        <taxon>Streptomycetaceae</taxon>
        <taxon>Streptomyces</taxon>
        <taxon>Streptomyces violaceusniger group</taxon>
    </lineage>
</organism>
<accession>A0ABU7PPP4</accession>
<dbReference type="SUPFAM" id="SSF81301">
    <property type="entry name" value="Nucleotidyltransferase"/>
    <property type="match status" value="1"/>
</dbReference>
<evidence type="ECO:0000313" key="2">
    <source>
        <dbReference type="EMBL" id="MEE4591060.1"/>
    </source>
</evidence>
<dbReference type="Pfam" id="PF03710">
    <property type="entry name" value="GlnE"/>
    <property type="match status" value="1"/>
</dbReference>
<reference evidence="2 3" key="1">
    <citation type="submission" date="2023-11" db="EMBL/GenBank/DDBJ databases">
        <title>30 novel species of actinomycetes from the DSMZ collection.</title>
        <authorList>
            <person name="Nouioui I."/>
        </authorList>
    </citation>
    <scope>NUCLEOTIDE SEQUENCE [LARGE SCALE GENOMIC DNA]</scope>
    <source>
        <strain evidence="2 3">DSM 41524</strain>
    </source>
</reference>
<feature type="domain" description="Glutamate-ammonia ligase adenylyltransferase repeated" evidence="1">
    <location>
        <begin position="65"/>
        <end position="122"/>
    </location>
</feature>
<proteinExistence type="predicted"/>
<sequence length="139" mass="14612">MALRRLVRLAEALPEAPGDGEDKGYADSRQALLDTLVMAKPTRDRLLGVLGISEAPGDHLARHPRHWQALRVAYRRALLAIAARDVCGTTDVTQVAAELADLAAATLRAALEIAAEERPEDAAACRLAVIGRAGAAGGS</sequence>
<protein>
    <recommendedName>
        <fullName evidence="1">Glutamate-ammonia ligase adenylyltransferase repeated domain-containing protein</fullName>
    </recommendedName>
</protein>
<dbReference type="InterPro" id="IPR005190">
    <property type="entry name" value="GlnE_rpt_dom"/>
</dbReference>
<name>A0ABU7PPP4_9ACTN</name>
<dbReference type="Gene3D" id="3.30.460.10">
    <property type="entry name" value="Beta Polymerase, domain 2"/>
    <property type="match status" value="1"/>
</dbReference>
<dbReference type="Proteomes" id="UP001354709">
    <property type="component" value="Unassembled WGS sequence"/>
</dbReference>
<dbReference type="EMBL" id="JAZBJO010000002">
    <property type="protein sequence ID" value="MEE4591060.1"/>
    <property type="molecule type" value="Genomic_DNA"/>
</dbReference>